<evidence type="ECO:0000313" key="13">
    <source>
        <dbReference type="Proteomes" id="UP000812440"/>
    </source>
</evidence>
<keyword evidence="13" id="KW-1185">Reference proteome</keyword>
<evidence type="ECO:0000313" key="12">
    <source>
        <dbReference type="EMBL" id="KAG8450271.1"/>
    </source>
</evidence>
<protein>
    <recommendedName>
        <fullName evidence="3">Sigma intracellular receptor 2</fullName>
    </recommendedName>
    <alternativeName>
        <fullName evidence="8">Transmembrane protein 97</fullName>
    </alternativeName>
</protein>
<reference evidence="12" key="1">
    <citation type="thesis" date="2020" institute="ProQuest LLC" country="789 East Eisenhower Parkway, Ann Arbor, MI, USA">
        <title>Comparative Genomics and Chromosome Evolution.</title>
        <authorList>
            <person name="Mudd A.B."/>
        </authorList>
    </citation>
    <scope>NUCLEOTIDE SEQUENCE</scope>
    <source>
        <strain evidence="12">Female2</strain>
        <tissue evidence="12">Blood</tissue>
    </source>
</reference>
<gene>
    <name evidence="12" type="ORF">GDO86_002792</name>
</gene>
<comment type="caution">
    <text evidence="12">The sequence shown here is derived from an EMBL/GenBank/DDBJ whole genome shotgun (WGS) entry which is preliminary data.</text>
</comment>
<proteinExistence type="inferred from homology"/>
<evidence type="ECO:0000256" key="6">
    <source>
        <dbReference type="ARBA" id="ARBA00022989"/>
    </source>
</evidence>
<evidence type="ECO:0000256" key="5">
    <source>
        <dbReference type="ARBA" id="ARBA00022824"/>
    </source>
</evidence>
<evidence type="ECO:0000259" key="11">
    <source>
        <dbReference type="PROSITE" id="PS51751"/>
    </source>
</evidence>
<dbReference type="InterPro" id="IPR051987">
    <property type="entry name" value="Sigma-2_receptor-like"/>
</dbReference>
<dbReference type="PANTHER" id="PTHR31204">
    <property type="entry name" value="SIGMA INTRACELLULAR RECEPTOR 2"/>
    <property type="match status" value="1"/>
</dbReference>
<dbReference type="GO" id="GO:0030867">
    <property type="term" value="C:rough endoplasmic reticulum membrane"/>
    <property type="evidence" value="ECO:0007669"/>
    <property type="project" value="UniProtKB-SubCell"/>
</dbReference>
<feature type="domain" description="EXPERA" evidence="11">
    <location>
        <begin position="31"/>
        <end position="176"/>
    </location>
</feature>
<dbReference type="PIRSF" id="PIRSF031032">
    <property type="entry name" value="TMP_97_prd"/>
    <property type="match status" value="1"/>
</dbReference>
<dbReference type="PANTHER" id="PTHR31204:SF1">
    <property type="entry name" value="SIGMA INTRACELLULAR RECEPTOR 2"/>
    <property type="match status" value="1"/>
</dbReference>
<dbReference type="AlphaFoldDB" id="A0A8T2K6K7"/>
<feature type="transmembrane region" description="Helical" evidence="10">
    <location>
        <begin position="122"/>
        <end position="141"/>
    </location>
</feature>
<dbReference type="InterPro" id="IPR016964">
    <property type="entry name" value="Sigma2_recept"/>
</dbReference>
<feature type="transmembrane region" description="Helical" evidence="10">
    <location>
        <begin position="161"/>
        <end position="183"/>
    </location>
</feature>
<evidence type="ECO:0000256" key="3">
    <source>
        <dbReference type="ARBA" id="ARBA00018102"/>
    </source>
</evidence>
<dbReference type="InterPro" id="IPR033118">
    <property type="entry name" value="EXPERA"/>
</dbReference>
<feature type="transmembrane region" description="Helical" evidence="10">
    <location>
        <begin position="85"/>
        <end position="110"/>
    </location>
</feature>
<comment type="subcellular location">
    <subcellularLocation>
        <location evidence="1">Rough endoplasmic reticulum membrane</location>
        <topology evidence="1">Multi-pass membrane protein</topology>
    </subcellularLocation>
</comment>
<evidence type="ECO:0000256" key="10">
    <source>
        <dbReference type="SAM" id="Phobius"/>
    </source>
</evidence>
<dbReference type="Pfam" id="PF05241">
    <property type="entry name" value="EBP"/>
    <property type="match status" value="1"/>
</dbReference>
<accession>A0A8T2K6K7</accession>
<dbReference type="OrthoDB" id="433124at2759"/>
<organism evidence="12 13">
    <name type="scientific">Hymenochirus boettgeri</name>
    <name type="common">Congo dwarf clawed frog</name>
    <dbReference type="NCBI Taxonomy" id="247094"/>
    <lineage>
        <taxon>Eukaryota</taxon>
        <taxon>Metazoa</taxon>
        <taxon>Chordata</taxon>
        <taxon>Craniata</taxon>
        <taxon>Vertebrata</taxon>
        <taxon>Euteleostomi</taxon>
        <taxon>Amphibia</taxon>
        <taxon>Batrachia</taxon>
        <taxon>Anura</taxon>
        <taxon>Pipoidea</taxon>
        <taxon>Pipidae</taxon>
        <taxon>Pipinae</taxon>
        <taxon>Hymenochirus</taxon>
    </lineage>
</organism>
<comment type="similarity">
    <text evidence="2">Belongs to the TMEM97/sigma-2 receptor family.</text>
</comment>
<dbReference type="PROSITE" id="PS51751">
    <property type="entry name" value="EXPERA"/>
    <property type="match status" value="1"/>
</dbReference>
<evidence type="ECO:0000256" key="9">
    <source>
        <dbReference type="PROSITE-ProRule" id="PRU01087"/>
    </source>
</evidence>
<evidence type="ECO:0000256" key="1">
    <source>
        <dbReference type="ARBA" id="ARBA00004269"/>
    </source>
</evidence>
<keyword evidence="5" id="KW-0256">Endoplasmic reticulum</keyword>
<dbReference type="EMBL" id="JAACNH010000002">
    <property type="protein sequence ID" value="KAG8450271.1"/>
    <property type="molecule type" value="Genomic_DNA"/>
</dbReference>
<keyword evidence="4 9" id="KW-0812">Transmembrane</keyword>
<evidence type="ECO:0000256" key="4">
    <source>
        <dbReference type="ARBA" id="ARBA00022692"/>
    </source>
</evidence>
<sequence>MTRTLPIGQGWKEGKLVIIVYPDIMAVTRLLEWVFFFYFFSHIPITLLVDLQAVLPPTLYPQELRDLMKWYIVSFKDHLMMNPPAWFMSFVYCEAILQLPFFPLAAYAFFKGGCKWIRIPAIVYSTHVATTVIAIIGHILFGDFPKSDQIGPLSQKDRLTLVSIYSPYLVIPVLLLLTMLFSSKYRQEEKRKRK</sequence>
<evidence type="ECO:0000256" key="2">
    <source>
        <dbReference type="ARBA" id="ARBA00009096"/>
    </source>
</evidence>
<keyword evidence="6 9" id="KW-1133">Transmembrane helix</keyword>
<dbReference type="Proteomes" id="UP000812440">
    <property type="component" value="Chromosome 2"/>
</dbReference>
<evidence type="ECO:0000256" key="7">
    <source>
        <dbReference type="ARBA" id="ARBA00023136"/>
    </source>
</evidence>
<feature type="transmembrane region" description="Helical" evidence="10">
    <location>
        <begin position="33"/>
        <end position="55"/>
    </location>
</feature>
<evidence type="ECO:0000256" key="8">
    <source>
        <dbReference type="ARBA" id="ARBA00031073"/>
    </source>
</evidence>
<name>A0A8T2K6K7_9PIPI</name>
<keyword evidence="7 9" id="KW-0472">Membrane</keyword>